<keyword evidence="11" id="KW-1185">Reference proteome</keyword>
<dbReference type="PROSITE" id="PS50090">
    <property type="entry name" value="MYB_LIKE"/>
    <property type="match status" value="2"/>
</dbReference>
<keyword evidence="6" id="KW-0539">Nucleus</keyword>
<dbReference type="PANTHER" id="PTHR47995:SF18">
    <property type="entry name" value="TRANSCRIPTION FACTOR MYB65"/>
    <property type="match status" value="1"/>
</dbReference>
<evidence type="ECO:0000259" key="8">
    <source>
        <dbReference type="PROSITE" id="PS50090"/>
    </source>
</evidence>
<feature type="domain" description="HTH myb-type" evidence="9">
    <location>
        <begin position="97"/>
        <end position="153"/>
    </location>
</feature>
<dbReference type="FunFam" id="1.10.10.60:FF:000001">
    <property type="entry name" value="MYB-related transcription factor"/>
    <property type="match status" value="1"/>
</dbReference>
<reference evidence="11" key="2">
    <citation type="submission" date="2013-12" db="EMBL/GenBank/DDBJ databases">
        <authorList>
            <person name="Yu Y."/>
            <person name="Lee S."/>
            <person name="de Baynast K."/>
            <person name="Wissotski M."/>
            <person name="Liu L."/>
            <person name="Talag J."/>
            <person name="Goicoechea J."/>
            <person name="Angelova A."/>
            <person name="Jetty R."/>
            <person name="Kudrna D."/>
            <person name="Golser W."/>
            <person name="Rivera L."/>
            <person name="Zhang J."/>
            <person name="Wing R."/>
        </authorList>
    </citation>
    <scope>NUCLEOTIDE SEQUENCE</scope>
</reference>
<keyword evidence="4" id="KW-0238">DNA-binding</keyword>
<feature type="domain" description="Myb-like" evidence="8">
    <location>
        <begin position="97"/>
        <end position="149"/>
    </location>
</feature>
<evidence type="ECO:0000256" key="7">
    <source>
        <dbReference type="SAM" id="MobiDB-lite"/>
    </source>
</evidence>
<evidence type="ECO:0000256" key="4">
    <source>
        <dbReference type="ARBA" id="ARBA00023125"/>
    </source>
</evidence>
<dbReference type="Gene3D" id="1.10.10.60">
    <property type="entry name" value="Homeodomain-like"/>
    <property type="match status" value="2"/>
</dbReference>
<evidence type="ECO:0000313" key="11">
    <source>
        <dbReference type="Proteomes" id="UP000032180"/>
    </source>
</evidence>
<evidence type="ECO:0000313" key="10">
    <source>
        <dbReference type="EnsemblPlants" id="LPERR06G17110.1"/>
    </source>
</evidence>
<feature type="region of interest" description="Disordered" evidence="7">
    <location>
        <begin position="1"/>
        <end position="86"/>
    </location>
</feature>
<reference evidence="10" key="3">
    <citation type="submission" date="2015-04" db="UniProtKB">
        <authorList>
            <consortium name="EnsemblPlants"/>
        </authorList>
    </citation>
    <scope>IDENTIFICATION</scope>
</reference>
<feature type="compositionally biased region" description="Acidic residues" evidence="7">
    <location>
        <begin position="43"/>
        <end position="55"/>
    </location>
</feature>
<dbReference type="CDD" id="cd00167">
    <property type="entry name" value="SANT"/>
    <property type="match status" value="2"/>
</dbReference>
<feature type="compositionally biased region" description="Basic and acidic residues" evidence="7">
    <location>
        <begin position="1"/>
        <end position="14"/>
    </location>
</feature>
<dbReference type="STRING" id="77586.A0A0D9WRX5"/>
<evidence type="ECO:0000256" key="1">
    <source>
        <dbReference type="ARBA" id="ARBA00004123"/>
    </source>
</evidence>
<protein>
    <recommendedName>
        <fullName evidence="12">Transcription factor</fullName>
    </recommendedName>
</protein>
<keyword evidence="5" id="KW-0804">Transcription</keyword>
<organism evidence="10 11">
    <name type="scientific">Leersia perrieri</name>
    <dbReference type="NCBI Taxonomy" id="77586"/>
    <lineage>
        <taxon>Eukaryota</taxon>
        <taxon>Viridiplantae</taxon>
        <taxon>Streptophyta</taxon>
        <taxon>Embryophyta</taxon>
        <taxon>Tracheophyta</taxon>
        <taxon>Spermatophyta</taxon>
        <taxon>Magnoliopsida</taxon>
        <taxon>Liliopsida</taxon>
        <taxon>Poales</taxon>
        <taxon>Poaceae</taxon>
        <taxon>BOP clade</taxon>
        <taxon>Oryzoideae</taxon>
        <taxon>Oryzeae</taxon>
        <taxon>Oryzinae</taxon>
        <taxon>Leersia</taxon>
    </lineage>
</organism>
<evidence type="ECO:0000256" key="6">
    <source>
        <dbReference type="ARBA" id="ARBA00023242"/>
    </source>
</evidence>
<dbReference type="SMART" id="SM00717">
    <property type="entry name" value="SANT"/>
    <property type="match status" value="2"/>
</dbReference>
<dbReference type="GO" id="GO:0003677">
    <property type="term" value="F:DNA binding"/>
    <property type="evidence" value="ECO:0007669"/>
    <property type="project" value="UniProtKB-KW"/>
</dbReference>
<dbReference type="InterPro" id="IPR001005">
    <property type="entry name" value="SANT/Myb"/>
</dbReference>
<dbReference type="InterPro" id="IPR017930">
    <property type="entry name" value="Myb_dom"/>
</dbReference>
<dbReference type="PANTHER" id="PTHR47995">
    <property type="entry name" value="TRANSCRIPTION FACTOR MYB33-RELATED"/>
    <property type="match status" value="1"/>
</dbReference>
<keyword evidence="3" id="KW-0805">Transcription regulation</keyword>
<evidence type="ECO:0000256" key="5">
    <source>
        <dbReference type="ARBA" id="ARBA00023163"/>
    </source>
</evidence>
<dbReference type="EnsemblPlants" id="LPERR06G17110.1">
    <property type="protein sequence ID" value="LPERR06G17110.1"/>
    <property type="gene ID" value="LPERR06G17110"/>
</dbReference>
<comment type="subcellular location">
    <subcellularLocation>
        <location evidence="1">Nucleus</location>
    </subcellularLocation>
</comment>
<dbReference type="InterPro" id="IPR009057">
    <property type="entry name" value="Homeodomain-like_sf"/>
</dbReference>
<keyword evidence="2" id="KW-0677">Repeat</keyword>
<feature type="region of interest" description="Disordered" evidence="7">
    <location>
        <begin position="223"/>
        <end position="242"/>
    </location>
</feature>
<evidence type="ECO:0008006" key="12">
    <source>
        <dbReference type="Google" id="ProtNLM"/>
    </source>
</evidence>
<evidence type="ECO:0000256" key="2">
    <source>
        <dbReference type="ARBA" id="ARBA00022737"/>
    </source>
</evidence>
<dbReference type="eggNOG" id="KOG0048">
    <property type="taxonomic scope" value="Eukaryota"/>
</dbReference>
<dbReference type="AlphaFoldDB" id="A0A0D9WRX5"/>
<dbReference type="Proteomes" id="UP000032180">
    <property type="component" value="Chromosome 6"/>
</dbReference>
<sequence length="531" mass="58997">MRMKSAEERERDRALGLPLPETEETNMVDFMTESPAMLYPSGDDVDEDNNDETDVDSSSSDGGDDDQGHRGGGARARVSAGHRGGGSVLLRRRVGGEIPLKKGPWTPDEDKRLRDYVEAHGEGNWNQVQRNAGLNRCGKSCRLRWTNHLKPELKKEPFSKEEVDQIISLHYLMGNKWSRIAKAMTGRTDNEIKNFWNTRCKRIQKSGEPLYPKDSLSFQVKEESNCRSPDESRGMKRTNADLQGSGLHNEMVVFKSYDYNRAENIFPTNFVAPNSLSIDTINSFKHQEFVGIVPPVCNGNEQISDDTEKIGCTTNFNSGIQHQSIPFGTVSEHPTLVDNFSTSGTIQSPMNVELPSLQFPNYDLSNNAWLGHPIEQVDSVLQSPASMRSGSLSPKNTGPLDALVYGGQGLGDCTELQRSFDVFVPPVSYDQVINSNTFSMSSSSLVLGDDLLKSSLDPFAGSNSNADNLFFDSHPPPLVDTISWRHGPSLEASLFPEEGLHSSEQLAKNMFNPFVDGDYFDETNLRDFPNE</sequence>
<dbReference type="Gramene" id="LPERR06G17110.1">
    <property type="protein sequence ID" value="LPERR06G17110.1"/>
    <property type="gene ID" value="LPERR06G17110"/>
</dbReference>
<accession>A0A0D9WRX5</accession>
<name>A0A0D9WRX5_9ORYZ</name>
<feature type="domain" description="HTH myb-type" evidence="9">
    <location>
        <begin position="154"/>
        <end position="204"/>
    </location>
</feature>
<proteinExistence type="predicted"/>
<reference evidence="10 11" key="1">
    <citation type="submission" date="2012-08" db="EMBL/GenBank/DDBJ databases">
        <title>Oryza genome evolution.</title>
        <authorList>
            <person name="Wing R.A."/>
        </authorList>
    </citation>
    <scope>NUCLEOTIDE SEQUENCE</scope>
</reference>
<dbReference type="PROSITE" id="PS51294">
    <property type="entry name" value="HTH_MYB"/>
    <property type="match status" value="2"/>
</dbReference>
<evidence type="ECO:0000259" key="9">
    <source>
        <dbReference type="PROSITE" id="PS51294"/>
    </source>
</evidence>
<evidence type="ECO:0000256" key="3">
    <source>
        <dbReference type="ARBA" id="ARBA00023015"/>
    </source>
</evidence>
<dbReference type="Pfam" id="PF00249">
    <property type="entry name" value="Myb_DNA-binding"/>
    <property type="match status" value="2"/>
</dbReference>
<feature type="domain" description="Myb-like" evidence="8">
    <location>
        <begin position="150"/>
        <end position="200"/>
    </location>
</feature>
<dbReference type="HOGENOM" id="CLU_025917_0_0_1"/>
<dbReference type="SUPFAM" id="SSF46689">
    <property type="entry name" value="Homeodomain-like"/>
    <property type="match status" value="1"/>
</dbReference>
<feature type="compositionally biased region" description="Basic and acidic residues" evidence="7">
    <location>
        <begin position="223"/>
        <end position="234"/>
    </location>
</feature>
<dbReference type="GO" id="GO:0005634">
    <property type="term" value="C:nucleus"/>
    <property type="evidence" value="ECO:0007669"/>
    <property type="project" value="UniProtKB-SubCell"/>
</dbReference>